<proteinExistence type="predicted"/>
<reference evidence="3" key="2">
    <citation type="submission" date="2022-10" db="EMBL/GenBank/DDBJ databases">
        <authorList>
            <person name="Trinh H.N."/>
        </authorList>
    </citation>
    <scope>NUCLEOTIDE SEQUENCE</scope>
    <source>
        <strain evidence="3">RN2-1</strain>
    </source>
</reference>
<dbReference type="GO" id="GO:0008270">
    <property type="term" value="F:zinc ion binding"/>
    <property type="evidence" value="ECO:0007669"/>
    <property type="project" value="UniProtKB-KW"/>
</dbReference>
<dbReference type="PROSITE" id="PS50966">
    <property type="entry name" value="ZF_SWIM"/>
    <property type="match status" value="1"/>
</dbReference>
<feature type="non-terminal residue" evidence="3">
    <location>
        <position position="326"/>
    </location>
</feature>
<evidence type="ECO:0000256" key="1">
    <source>
        <dbReference type="PROSITE-ProRule" id="PRU00325"/>
    </source>
</evidence>
<accession>A0AA41YSL8</accession>
<reference evidence="3" key="1">
    <citation type="submission" date="2022-09" db="EMBL/GenBank/DDBJ databases">
        <title>Rhodovastum sp. nov. RN2-1 isolated from soil in Seongnam, South Korea.</title>
        <authorList>
            <person name="Le N.T."/>
        </authorList>
    </citation>
    <scope>NUCLEOTIDE SEQUENCE</scope>
    <source>
        <strain evidence="3">RN2-1</strain>
    </source>
</reference>
<sequence length="326" mass="34572">MIGITHDDIGRAVSGKAFDAGLLYHVSGRVLDCTVSPGGDAVTGRVRGNAHRPYRQDIRIGHGRDGRAQVDGDCSCPVGYNCKHVAAVLHAAIDQQRRLPVLRDAPALSPLLAAWLVELEGAEADDGEAYPAAIRQRLFYVLRLGQAASGRRQLIVEPTSVALRKDDSFSARVTKLVPGAISQAAAPKYLRNADHPILAGLRDLAPGGVAGMGEPFPDTLHRMIATGRARWGGVEGPAVTLGAPRPGRIAWRMGENGEQRAELELEDGLLGLALAEPWYVDPAAGVMGPVALDLPRRLARLLLAAPAVAPDAAPLVRAEMARRLPA</sequence>
<dbReference type="RefSeq" id="WP_264716771.1">
    <property type="nucleotide sequence ID" value="NZ_JAPDNT010000053.1"/>
</dbReference>
<dbReference type="AlphaFoldDB" id="A0AA41YSL8"/>
<dbReference type="Pfam" id="PF04434">
    <property type="entry name" value="SWIM"/>
    <property type="match status" value="1"/>
</dbReference>
<protein>
    <submittedName>
        <fullName evidence="3">SWIM zinc finger family protein</fullName>
    </submittedName>
</protein>
<feature type="domain" description="SWIM-type" evidence="2">
    <location>
        <begin position="54"/>
        <end position="93"/>
    </location>
</feature>
<keyword evidence="1" id="KW-0862">Zinc</keyword>
<evidence type="ECO:0000259" key="2">
    <source>
        <dbReference type="PROSITE" id="PS50966"/>
    </source>
</evidence>
<dbReference type="EMBL" id="JAPDNT010000053">
    <property type="protein sequence ID" value="MCW3477802.1"/>
    <property type="molecule type" value="Genomic_DNA"/>
</dbReference>
<name>A0AA41YSL8_9PROT</name>
<keyword evidence="4" id="KW-1185">Reference proteome</keyword>
<keyword evidence="1" id="KW-0479">Metal-binding</keyword>
<gene>
    <name evidence="3" type="ORF">OL599_24955</name>
</gene>
<comment type="caution">
    <text evidence="3">The sequence shown here is derived from an EMBL/GenBank/DDBJ whole genome shotgun (WGS) entry which is preliminary data.</text>
</comment>
<evidence type="ECO:0000313" key="4">
    <source>
        <dbReference type="Proteomes" id="UP001165679"/>
    </source>
</evidence>
<keyword evidence="1" id="KW-0863">Zinc-finger</keyword>
<dbReference type="Proteomes" id="UP001165679">
    <property type="component" value="Unassembled WGS sequence"/>
</dbReference>
<organism evidence="3 4">
    <name type="scientific">Limobrevibacterium gyesilva</name>
    <dbReference type="NCBI Taxonomy" id="2991712"/>
    <lineage>
        <taxon>Bacteria</taxon>
        <taxon>Pseudomonadati</taxon>
        <taxon>Pseudomonadota</taxon>
        <taxon>Alphaproteobacteria</taxon>
        <taxon>Acetobacterales</taxon>
        <taxon>Acetobacteraceae</taxon>
        <taxon>Limobrevibacterium</taxon>
    </lineage>
</organism>
<dbReference type="InterPro" id="IPR007527">
    <property type="entry name" value="Znf_SWIM"/>
</dbReference>
<evidence type="ECO:0000313" key="3">
    <source>
        <dbReference type="EMBL" id="MCW3477802.1"/>
    </source>
</evidence>